<evidence type="ECO:0000313" key="4">
    <source>
        <dbReference type="Proteomes" id="UP001337723"/>
    </source>
</evidence>
<reference evidence="3 4" key="1">
    <citation type="submission" date="2023-01" db="EMBL/GenBank/DDBJ databases">
        <title>Complete genome sequence of Roseicyclus marinus strain Dej080120_10.</title>
        <authorList>
            <person name="Ueki S."/>
            <person name="Maruyama F."/>
        </authorList>
    </citation>
    <scope>NUCLEOTIDE SEQUENCE [LARGE SCALE GENOMIC DNA]</scope>
    <source>
        <strain evidence="3 4">Dej080120_10</strain>
    </source>
</reference>
<dbReference type="EMBL" id="AP027266">
    <property type="protein sequence ID" value="BDW86300.1"/>
    <property type="molecule type" value="Genomic_DNA"/>
</dbReference>
<dbReference type="KEGG" id="rmai:MACH21_24770"/>
<feature type="region of interest" description="Disordered" evidence="1">
    <location>
        <begin position="100"/>
        <end position="128"/>
    </location>
</feature>
<dbReference type="AlphaFoldDB" id="A0AA48H7M2"/>
<accession>A0AA48H7M2</accession>
<feature type="signal peptide" evidence="2">
    <location>
        <begin position="1"/>
        <end position="29"/>
    </location>
</feature>
<dbReference type="Proteomes" id="UP001337723">
    <property type="component" value="Chromosome"/>
</dbReference>
<feature type="chain" id="PRO_5046450205" description="AAA+ family ATPase" evidence="2">
    <location>
        <begin position="30"/>
        <end position="128"/>
    </location>
</feature>
<sequence>MRLVDTEGMGMRFRMLFAAALVAAAPAAAQDEGGGFGEGLDLLGEGSRMILERLLEDMRPMLDSARPFFEEELMPLLERLGEVVDDLSYYELPERLPNGDILIRRSPDAPPWGEAPLPEVGEGGEVEL</sequence>
<keyword evidence="4" id="KW-1185">Reference proteome</keyword>
<proteinExistence type="predicted"/>
<evidence type="ECO:0000256" key="2">
    <source>
        <dbReference type="SAM" id="SignalP"/>
    </source>
</evidence>
<organism evidence="3 4">
    <name type="scientific">Roseicyclus marinus</name>
    <dbReference type="NCBI Taxonomy" id="2161673"/>
    <lineage>
        <taxon>Bacteria</taxon>
        <taxon>Pseudomonadati</taxon>
        <taxon>Pseudomonadota</taxon>
        <taxon>Alphaproteobacteria</taxon>
        <taxon>Rhodobacterales</taxon>
        <taxon>Roseobacteraceae</taxon>
        <taxon>Roseicyclus</taxon>
    </lineage>
</organism>
<keyword evidence="2" id="KW-0732">Signal</keyword>
<evidence type="ECO:0008006" key="5">
    <source>
        <dbReference type="Google" id="ProtNLM"/>
    </source>
</evidence>
<evidence type="ECO:0000313" key="3">
    <source>
        <dbReference type="EMBL" id="BDW86300.1"/>
    </source>
</evidence>
<name>A0AA48H7M2_9RHOB</name>
<protein>
    <recommendedName>
        <fullName evidence="5">AAA+ family ATPase</fullName>
    </recommendedName>
</protein>
<evidence type="ECO:0000256" key="1">
    <source>
        <dbReference type="SAM" id="MobiDB-lite"/>
    </source>
</evidence>
<gene>
    <name evidence="3" type="ORF">MACH21_24770</name>
</gene>